<dbReference type="FunFam" id="1.10.287.130:FF:000001">
    <property type="entry name" value="Two-component sensor histidine kinase"/>
    <property type="match status" value="1"/>
</dbReference>
<dbReference type="SUPFAM" id="SSF47384">
    <property type="entry name" value="Homodimeric domain of signal transducing histidine kinase"/>
    <property type="match status" value="1"/>
</dbReference>
<dbReference type="SMART" id="SM00387">
    <property type="entry name" value="HATPase_c"/>
    <property type="match status" value="1"/>
</dbReference>
<dbReference type="InterPro" id="IPR003661">
    <property type="entry name" value="HisK_dim/P_dom"/>
</dbReference>
<protein>
    <recommendedName>
        <fullName evidence="2">histidine kinase</fullName>
        <ecNumber evidence="2">2.7.13.3</ecNumber>
    </recommendedName>
</protein>
<dbReference type="PRINTS" id="PR00344">
    <property type="entry name" value="BCTRLSENSOR"/>
</dbReference>
<dbReference type="AlphaFoldDB" id="A0A1E5SY71"/>
<dbReference type="CDD" id="cd00075">
    <property type="entry name" value="HATPase"/>
    <property type="match status" value="1"/>
</dbReference>
<keyword evidence="8" id="KW-1133">Transmembrane helix</keyword>
<dbReference type="Gene3D" id="1.10.287.130">
    <property type="match status" value="1"/>
</dbReference>
<dbReference type="Proteomes" id="UP000095552">
    <property type="component" value="Unassembled WGS sequence"/>
</dbReference>
<dbReference type="EC" id="2.7.13.3" evidence="2"/>
<evidence type="ECO:0000256" key="3">
    <source>
        <dbReference type="ARBA" id="ARBA00022553"/>
    </source>
</evidence>
<dbReference type="RefSeq" id="WP_069835583.1">
    <property type="nucleotide sequence ID" value="NZ_MDGQ01000005.1"/>
</dbReference>
<dbReference type="InterPro" id="IPR036890">
    <property type="entry name" value="HATPase_C_sf"/>
</dbReference>
<sequence>MKKRANKPLIAILFILIIPVIVYGVFELNSLTADERELEKIYQRQLESVLFSINQSVQDKVSDITTMMDRDLGVVSDAEWLEELSAYNFFWGLYLKDASDGDDQLYTLPEYEKRGLTSVADSIFNQNQSVFDRLLQYKEAGDFMKIEKSDKQFFNKGKELDFFFFVLGSGESAKFGIYFFDAVLMIEQYLVPKFQEIAREDFILTCRRISDGYVVYSTKENVFGSYESEPIDLLPKYEIGIDRAGGTIQEAVNKRKTQSIIALGLLMIVMLIGIILVFRSIQQEMKLAQKKADFVSNVSHEIRTPLALINMFAETLLMDRVRTEDKKKEYYGIITKEVGRLTNMVNRILSFSKIEASKRTYDKRAVDLNTVVEEVYNTYSYHLENNGFKHGIQLSDEILNIEADHEALIEVIVNLLDNGMKYSPDEKSLVIESGRKNEMAYVAVTDHGMGIPKNQLDKLFEKFYRVPTGDVHDTKGSGLGLTIVQHIMDAHEGKVEVTSTVGKGSTFKLFFPLHKNENV</sequence>
<feature type="transmembrane region" description="Helical" evidence="8">
    <location>
        <begin position="260"/>
        <end position="281"/>
    </location>
</feature>
<dbReference type="InterPro" id="IPR005467">
    <property type="entry name" value="His_kinase_dom"/>
</dbReference>
<evidence type="ECO:0000313" key="11">
    <source>
        <dbReference type="Proteomes" id="UP000095552"/>
    </source>
</evidence>
<dbReference type="Pfam" id="PF00512">
    <property type="entry name" value="HisKA"/>
    <property type="match status" value="1"/>
</dbReference>
<keyword evidence="7 8" id="KW-0472">Membrane</keyword>
<keyword evidence="11" id="KW-1185">Reference proteome</keyword>
<dbReference type="GO" id="GO:0004721">
    <property type="term" value="F:phosphoprotein phosphatase activity"/>
    <property type="evidence" value="ECO:0007669"/>
    <property type="project" value="TreeGrafter"/>
</dbReference>
<dbReference type="GO" id="GO:0005886">
    <property type="term" value="C:plasma membrane"/>
    <property type="evidence" value="ECO:0007669"/>
    <property type="project" value="TreeGrafter"/>
</dbReference>
<dbReference type="PANTHER" id="PTHR45453:SF1">
    <property type="entry name" value="PHOSPHATE REGULON SENSOR PROTEIN PHOR"/>
    <property type="match status" value="1"/>
</dbReference>
<reference evidence="10 11" key="1">
    <citation type="submission" date="2016-08" db="EMBL/GenBank/DDBJ databases">
        <title>Draft genome of Fabibacter sp. strain SK-8.</title>
        <authorList>
            <person name="Wong S.-K."/>
            <person name="Hamasaki K."/>
            <person name="Yoshizawa S."/>
        </authorList>
    </citation>
    <scope>NUCLEOTIDE SEQUENCE [LARGE SCALE GENOMIC DNA]</scope>
    <source>
        <strain evidence="10 11">SK-8</strain>
    </source>
</reference>
<evidence type="ECO:0000256" key="6">
    <source>
        <dbReference type="ARBA" id="ARBA00023012"/>
    </source>
</evidence>
<dbReference type="InterPro" id="IPR003594">
    <property type="entry name" value="HATPase_dom"/>
</dbReference>
<feature type="domain" description="Histidine kinase" evidence="9">
    <location>
        <begin position="297"/>
        <end position="515"/>
    </location>
</feature>
<dbReference type="GO" id="GO:0016036">
    <property type="term" value="P:cellular response to phosphate starvation"/>
    <property type="evidence" value="ECO:0007669"/>
    <property type="project" value="TreeGrafter"/>
</dbReference>
<keyword evidence="5" id="KW-0418">Kinase</keyword>
<feature type="transmembrane region" description="Helical" evidence="8">
    <location>
        <begin position="9"/>
        <end position="26"/>
    </location>
</feature>
<dbReference type="Gene3D" id="3.30.565.10">
    <property type="entry name" value="Histidine kinase-like ATPase, C-terminal domain"/>
    <property type="match status" value="1"/>
</dbReference>
<dbReference type="InterPro" id="IPR004358">
    <property type="entry name" value="Sig_transdc_His_kin-like_C"/>
</dbReference>
<evidence type="ECO:0000256" key="7">
    <source>
        <dbReference type="ARBA" id="ARBA00023136"/>
    </source>
</evidence>
<evidence type="ECO:0000256" key="5">
    <source>
        <dbReference type="ARBA" id="ARBA00022777"/>
    </source>
</evidence>
<dbReference type="SMART" id="SM00388">
    <property type="entry name" value="HisKA"/>
    <property type="match status" value="1"/>
</dbReference>
<dbReference type="Pfam" id="PF02518">
    <property type="entry name" value="HATPase_c"/>
    <property type="match status" value="1"/>
</dbReference>
<evidence type="ECO:0000256" key="8">
    <source>
        <dbReference type="SAM" id="Phobius"/>
    </source>
</evidence>
<evidence type="ECO:0000256" key="1">
    <source>
        <dbReference type="ARBA" id="ARBA00000085"/>
    </source>
</evidence>
<dbReference type="InterPro" id="IPR050351">
    <property type="entry name" value="BphY/WalK/GraS-like"/>
</dbReference>
<dbReference type="PANTHER" id="PTHR45453">
    <property type="entry name" value="PHOSPHATE REGULON SENSOR PROTEIN PHOR"/>
    <property type="match status" value="1"/>
</dbReference>
<dbReference type="SUPFAM" id="SSF55874">
    <property type="entry name" value="ATPase domain of HSP90 chaperone/DNA topoisomerase II/histidine kinase"/>
    <property type="match status" value="1"/>
</dbReference>
<dbReference type="CDD" id="cd00082">
    <property type="entry name" value="HisKA"/>
    <property type="match status" value="1"/>
</dbReference>
<dbReference type="OrthoDB" id="9808898at2"/>
<evidence type="ECO:0000256" key="2">
    <source>
        <dbReference type="ARBA" id="ARBA00012438"/>
    </source>
</evidence>
<dbReference type="EMBL" id="MDGQ01000005">
    <property type="protein sequence ID" value="OEK04078.1"/>
    <property type="molecule type" value="Genomic_DNA"/>
</dbReference>
<comment type="catalytic activity">
    <reaction evidence="1">
        <text>ATP + protein L-histidine = ADP + protein N-phospho-L-histidine.</text>
        <dbReference type="EC" id="2.7.13.3"/>
    </reaction>
</comment>
<keyword evidence="3" id="KW-0597">Phosphoprotein</keyword>
<evidence type="ECO:0000313" key="10">
    <source>
        <dbReference type="EMBL" id="OEK04078.1"/>
    </source>
</evidence>
<keyword evidence="4" id="KW-0808">Transferase</keyword>
<accession>A0A1E5SY71</accession>
<keyword evidence="6" id="KW-0902">Two-component regulatory system</keyword>
<dbReference type="FunFam" id="3.30.565.10:FF:000006">
    <property type="entry name" value="Sensor histidine kinase WalK"/>
    <property type="match status" value="1"/>
</dbReference>
<evidence type="ECO:0000256" key="4">
    <source>
        <dbReference type="ARBA" id="ARBA00022679"/>
    </source>
</evidence>
<keyword evidence="8" id="KW-0812">Transmembrane</keyword>
<dbReference type="PROSITE" id="PS50109">
    <property type="entry name" value="HIS_KIN"/>
    <property type="match status" value="1"/>
</dbReference>
<evidence type="ECO:0000259" key="9">
    <source>
        <dbReference type="PROSITE" id="PS50109"/>
    </source>
</evidence>
<dbReference type="InterPro" id="IPR036097">
    <property type="entry name" value="HisK_dim/P_sf"/>
</dbReference>
<name>A0A1E5SY71_9BACT</name>
<dbReference type="GO" id="GO:0000155">
    <property type="term" value="F:phosphorelay sensor kinase activity"/>
    <property type="evidence" value="ECO:0007669"/>
    <property type="project" value="InterPro"/>
</dbReference>
<dbReference type="STRING" id="1563681.BFP71_11345"/>
<organism evidence="10 11">
    <name type="scientific">Roseivirga misakiensis</name>
    <dbReference type="NCBI Taxonomy" id="1563681"/>
    <lineage>
        <taxon>Bacteria</taxon>
        <taxon>Pseudomonadati</taxon>
        <taxon>Bacteroidota</taxon>
        <taxon>Cytophagia</taxon>
        <taxon>Cytophagales</taxon>
        <taxon>Roseivirgaceae</taxon>
        <taxon>Roseivirga</taxon>
    </lineage>
</organism>
<gene>
    <name evidence="10" type="ORF">BFP71_11345</name>
</gene>
<proteinExistence type="predicted"/>
<comment type="caution">
    <text evidence="10">The sequence shown here is derived from an EMBL/GenBank/DDBJ whole genome shotgun (WGS) entry which is preliminary data.</text>
</comment>